<evidence type="ECO:0000313" key="3">
    <source>
        <dbReference type="Proteomes" id="UP000324748"/>
    </source>
</evidence>
<protein>
    <submittedName>
        <fullName evidence="2">Uncharacterized protein</fullName>
    </submittedName>
</protein>
<proteinExistence type="predicted"/>
<feature type="region of interest" description="Disordered" evidence="1">
    <location>
        <begin position="13"/>
        <end position="41"/>
    </location>
</feature>
<sequence>MLFIIAAQPYSQTHGGYDTQRRAKKKPSRSSDCSSRTLNAGETGHVATPNVALVRSLFSGIASYRAFIASHRKSDAGPRIALLASDSSIQCISIASAKRCDAMHHNLVASVCIAFRYDADAMHRFFDAMHRFFDAIPIHGYLSHHIASFHRWTIRYNVTPPGHVIWHLYISIK</sequence>
<name>A0A5B0LR33_PUCGR</name>
<gene>
    <name evidence="2" type="ORF">PGT21_034115</name>
</gene>
<reference evidence="2 3" key="1">
    <citation type="submission" date="2019-05" db="EMBL/GenBank/DDBJ databases">
        <title>Emergence of the Ug99 lineage of the wheat stem rust pathogen through somatic hybridization.</title>
        <authorList>
            <person name="Li F."/>
            <person name="Upadhyaya N.M."/>
            <person name="Sperschneider J."/>
            <person name="Matny O."/>
            <person name="Nguyen-Phuc H."/>
            <person name="Mago R."/>
            <person name="Raley C."/>
            <person name="Miller M.E."/>
            <person name="Silverstein K.A.T."/>
            <person name="Henningsen E."/>
            <person name="Hirsch C.D."/>
            <person name="Visser B."/>
            <person name="Pretorius Z.A."/>
            <person name="Steffenson B.J."/>
            <person name="Schwessinger B."/>
            <person name="Dodds P.N."/>
            <person name="Figueroa M."/>
        </authorList>
    </citation>
    <scope>NUCLEOTIDE SEQUENCE [LARGE SCALE GENOMIC DNA]</scope>
    <source>
        <strain evidence="2">21-0</strain>
    </source>
</reference>
<dbReference type="EMBL" id="VSWC01000196">
    <property type="protein sequence ID" value="KAA1066589.1"/>
    <property type="molecule type" value="Genomic_DNA"/>
</dbReference>
<organism evidence="2 3">
    <name type="scientific">Puccinia graminis f. sp. tritici</name>
    <dbReference type="NCBI Taxonomy" id="56615"/>
    <lineage>
        <taxon>Eukaryota</taxon>
        <taxon>Fungi</taxon>
        <taxon>Dikarya</taxon>
        <taxon>Basidiomycota</taxon>
        <taxon>Pucciniomycotina</taxon>
        <taxon>Pucciniomycetes</taxon>
        <taxon>Pucciniales</taxon>
        <taxon>Pucciniaceae</taxon>
        <taxon>Puccinia</taxon>
    </lineage>
</organism>
<comment type="caution">
    <text evidence="2">The sequence shown here is derived from an EMBL/GenBank/DDBJ whole genome shotgun (WGS) entry which is preliminary data.</text>
</comment>
<dbReference type="Proteomes" id="UP000324748">
    <property type="component" value="Unassembled WGS sequence"/>
</dbReference>
<keyword evidence="3" id="KW-1185">Reference proteome</keyword>
<dbReference type="AlphaFoldDB" id="A0A5B0LR33"/>
<feature type="compositionally biased region" description="Polar residues" evidence="1">
    <location>
        <begin position="30"/>
        <end position="40"/>
    </location>
</feature>
<evidence type="ECO:0000313" key="2">
    <source>
        <dbReference type="EMBL" id="KAA1066589.1"/>
    </source>
</evidence>
<accession>A0A5B0LR33</accession>
<evidence type="ECO:0000256" key="1">
    <source>
        <dbReference type="SAM" id="MobiDB-lite"/>
    </source>
</evidence>